<dbReference type="Gene3D" id="3.40.50.1820">
    <property type="entry name" value="alpha/beta hydrolase"/>
    <property type="match status" value="1"/>
</dbReference>
<organism evidence="6 7">
    <name type="scientific">Stichopus japonicus</name>
    <name type="common">Sea cucumber</name>
    <dbReference type="NCBI Taxonomy" id="307972"/>
    <lineage>
        <taxon>Eukaryota</taxon>
        <taxon>Metazoa</taxon>
        <taxon>Echinodermata</taxon>
        <taxon>Eleutherozoa</taxon>
        <taxon>Echinozoa</taxon>
        <taxon>Holothuroidea</taxon>
        <taxon>Aspidochirotacea</taxon>
        <taxon>Aspidochirotida</taxon>
        <taxon>Stichopodidae</taxon>
        <taxon>Apostichopus</taxon>
    </lineage>
</organism>
<keyword evidence="2 5" id="KW-0121">Carboxypeptidase</keyword>
<dbReference type="InterPro" id="IPR001563">
    <property type="entry name" value="Peptidase_S10"/>
</dbReference>
<dbReference type="PRINTS" id="PR00724">
    <property type="entry name" value="CRBOXYPTASEC"/>
</dbReference>
<dbReference type="Pfam" id="PF00450">
    <property type="entry name" value="Peptidase_S10"/>
    <property type="match status" value="1"/>
</dbReference>
<keyword evidence="5" id="KW-0732">Signal</keyword>
<evidence type="ECO:0000256" key="5">
    <source>
        <dbReference type="RuleBase" id="RU361156"/>
    </source>
</evidence>
<feature type="chain" id="PRO_5013422330" description="Carboxypeptidase" evidence="5">
    <location>
        <begin position="19"/>
        <end position="481"/>
    </location>
</feature>
<dbReference type="EC" id="3.4.16.-" evidence="5"/>
<keyword evidence="4 5" id="KW-0378">Hydrolase</keyword>
<dbReference type="SUPFAM" id="SSF53474">
    <property type="entry name" value="alpha/beta-Hydrolases"/>
    <property type="match status" value="1"/>
</dbReference>
<evidence type="ECO:0000256" key="3">
    <source>
        <dbReference type="ARBA" id="ARBA00022670"/>
    </source>
</evidence>
<comment type="similarity">
    <text evidence="1 5">Belongs to the peptidase S10 family.</text>
</comment>
<evidence type="ECO:0000313" key="7">
    <source>
        <dbReference type="Proteomes" id="UP000230750"/>
    </source>
</evidence>
<evidence type="ECO:0000256" key="4">
    <source>
        <dbReference type="ARBA" id="ARBA00022801"/>
    </source>
</evidence>
<reference evidence="6 7" key="1">
    <citation type="journal article" date="2017" name="PLoS Biol.">
        <title>The sea cucumber genome provides insights into morphological evolution and visceral regeneration.</title>
        <authorList>
            <person name="Zhang X."/>
            <person name="Sun L."/>
            <person name="Yuan J."/>
            <person name="Sun Y."/>
            <person name="Gao Y."/>
            <person name="Zhang L."/>
            <person name="Li S."/>
            <person name="Dai H."/>
            <person name="Hamel J.F."/>
            <person name="Liu C."/>
            <person name="Yu Y."/>
            <person name="Liu S."/>
            <person name="Lin W."/>
            <person name="Guo K."/>
            <person name="Jin S."/>
            <person name="Xu P."/>
            <person name="Storey K.B."/>
            <person name="Huan P."/>
            <person name="Zhang T."/>
            <person name="Zhou Y."/>
            <person name="Zhang J."/>
            <person name="Lin C."/>
            <person name="Li X."/>
            <person name="Xing L."/>
            <person name="Huo D."/>
            <person name="Sun M."/>
            <person name="Wang L."/>
            <person name="Mercier A."/>
            <person name="Li F."/>
            <person name="Yang H."/>
            <person name="Xiang J."/>
        </authorList>
    </citation>
    <scope>NUCLEOTIDE SEQUENCE [LARGE SCALE GENOMIC DNA]</scope>
    <source>
        <strain evidence="6">Shaxun</strain>
        <tissue evidence="6">Muscle</tissue>
    </source>
</reference>
<proteinExistence type="inferred from homology"/>
<dbReference type="GO" id="GO:0004185">
    <property type="term" value="F:serine-type carboxypeptidase activity"/>
    <property type="evidence" value="ECO:0007669"/>
    <property type="project" value="UniProtKB-UniRule"/>
</dbReference>
<dbReference type="AlphaFoldDB" id="A0A2G8JD45"/>
<accession>A0A2G8JD45</accession>
<dbReference type="GO" id="GO:0031647">
    <property type="term" value="P:regulation of protein stability"/>
    <property type="evidence" value="ECO:0007669"/>
    <property type="project" value="UniProtKB-ARBA"/>
</dbReference>
<dbReference type="PROSITE" id="PS00131">
    <property type="entry name" value="CARBOXYPEPT_SER_SER"/>
    <property type="match status" value="1"/>
</dbReference>
<name>A0A2G8JD45_STIJA</name>
<protein>
    <recommendedName>
        <fullName evidence="5">Carboxypeptidase</fullName>
        <ecNumber evidence="5">3.4.16.-</ecNumber>
    </recommendedName>
</protein>
<dbReference type="EMBL" id="MRZV01002452">
    <property type="protein sequence ID" value="PIK33664.1"/>
    <property type="molecule type" value="Genomic_DNA"/>
</dbReference>
<dbReference type="OrthoDB" id="443318at2759"/>
<dbReference type="InterPro" id="IPR018202">
    <property type="entry name" value="Ser_caboxypep_ser_AS"/>
</dbReference>
<sequence length="481" mass="53280">MASTRLFKLLFLVSLTQAVEVFGSLVRDNPDEILSLPGLKVPPKFKQYSGYLNGSADGDKQLHYWFVESQNNPATDPLVLWLNGGPGCSSLDGLLEENGPFQVTSDGSGLTPNPYSWNKVANVLYLESPAGVGFSYATSQNLTTNDDITAAENYMALGSFFQKYPQFQANEFFITGESYAGIYIPTLAVLILNGTEMINLQGLAIGNGYYSKKNQHECRLFFAYLWIDGHLIWNNLQRECCTPTKCHFFHPSPGCQPYVNEALHFINDIGLNTYSIYMDCAGGIPAESASLKRYMFDMASLTGTKTLNRPRIPHPWKMSSDSSGIPVHSLFSSSNGLDCIDSTAITKYLAREDVRTALHIPTSVQVWTVCSDNVHGNYSITYNDMFPQFEALLGKYPILVYNGDADIVCPLNSAAEFVAGLNLNSTGDRRPWYNDDQVAGFVEERGPLTLMTVKGSGHMVPQWRPAQAFQMISNFLKGKPQ</sequence>
<feature type="signal peptide" evidence="5">
    <location>
        <begin position="1"/>
        <end position="18"/>
    </location>
</feature>
<evidence type="ECO:0000256" key="2">
    <source>
        <dbReference type="ARBA" id="ARBA00022645"/>
    </source>
</evidence>
<dbReference type="PANTHER" id="PTHR11802:SF201">
    <property type="entry name" value="CARBOXYPEPTIDASE"/>
    <property type="match status" value="1"/>
</dbReference>
<dbReference type="FunFam" id="3.40.50.1820:FF:000335">
    <property type="entry name" value="Carboxypeptidase"/>
    <property type="match status" value="1"/>
</dbReference>
<keyword evidence="7" id="KW-1185">Reference proteome</keyword>
<dbReference type="Gene3D" id="3.40.50.12670">
    <property type="match status" value="1"/>
</dbReference>
<evidence type="ECO:0000256" key="1">
    <source>
        <dbReference type="ARBA" id="ARBA00009431"/>
    </source>
</evidence>
<keyword evidence="3 5" id="KW-0645">Protease</keyword>
<dbReference type="GO" id="GO:0006508">
    <property type="term" value="P:proteolysis"/>
    <property type="evidence" value="ECO:0007669"/>
    <property type="project" value="UniProtKB-KW"/>
</dbReference>
<dbReference type="Proteomes" id="UP000230750">
    <property type="component" value="Unassembled WGS sequence"/>
</dbReference>
<dbReference type="InterPro" id="IPR029058">
    <property type="entry name" value="AB_hydrolase_fold"/>
</dbReference>
<gene>
    <name evidence="6" type="ORF">BSL78_29521</name>
</gene>
<comment type="caution">
    <text evidence="6">The sequence shown here is derived from an EMBL/GenBank/DDBJ whole genome shotgun (WGS) entry which is preliminary data.</text>
</comment>
<evidence type="ECO:0000313" key="6">
    <source>
        <dbReference type="EMBL" id="PIK33664.1"/>
    </source>
</evidence>
<dbReference type="PANTHER" id="PTHR11802">
    <property type="entry name" value="SERINE PROTEASE FAMILY S10 SERINE CARBOXYPEPTIDASE"/>
    <property type="match status" value="1"/>
</dbReference>
<dbReference type="GO" id="GO:1904715">
    <property type="term" value="P:negative regulation of chaperone-mediated autophagy"/>
    <property type="evidence" value="ECO:0007669"/>
    <property type="project" value="UniProtKB-ARBA"/>
</dbReference>
<dbReference type="FunFam" id="3.40.50.12670:FF:000002">
    <property type="entry name" value="Carboxypeptidase"/>
    <property type="match status" value="1"/>
</dbReference>
<dbReference type="STRING" id="307972.A0A2G8JD45"/>